<dbReference type="InterPro" id="IPR003661">
    <property type="entry name" value="HisK_dim/P_dom"/>
</dbReference>
<gene>
    <name evidence="10" type="ORF">GGQ74_002811</name>
</gene>
<proteinExistence type="predicted"/>
<organism evidence="10 11">
    <name type="scientific">Desulfobaculum xiamenense</name>
    <dbReference type="NCBI Taxonomy" id="995050"/>
    <lineage>
        <taxon>Bacteria</taxon>
        <taxon>Pseudomonadati</taxon>
        <taxon>Thermodesulfobacteriota</taxon>
        <taxon>Desulfovibrionia</taxon>
        <taxon>Desulfovibrionales</taxon>
        <taxon>Desulfovibrionaceae</taxon>
        <taxon>Desulfobaculum</taxon>
    </lineage>
</organism>
<feature type="modified residue" description="4-aspartylphosphate" evidence="4">
    <location>
        <position position="753"/>
    </location>
</feature>
<dbReference type="Gene3D" id="3.30.565.10">
    <property type="entry name" value="Histidine kinase-like ATPase, C-terminal domain"/>
    <property type="match status" value="1"/>
</dbReference>
<dbReference type="Gene3D" id="3.40.50.2300">
    <property type="match status" value="1"/>
</dbReference>
<dbReference type="Gene3D" id="3.40.190.10">
    <property type="entry name" value="Periplasmic binding protein-like II"/>
    <property type="match status" value="2"/>
</dbReference>
<dbReference type="PANTHER" id="PTHR43065:SF42">
    <property type="entry name" value="TWO-COMPONENT SENSOR PPRA"/>
    <property type="match status" value="1"/>
</dbReference>
<dbReference type="SMART" id="SM00448">
    <property type="entry name" value="REC"/>
    <property type="match status" value="1"/>
</dbReference>
<dbReference type="SMART" id="SM00086">
    <property type="entry name" value="PAC"/>
    <property type="match status" value="1"/>
</dbReference>
<name>A0A846QPL2_9BACT</name>
<dbReference type="InterPro" id="IPR004358">
    <property type="entry name" value="Sig_transdc_His_kin-like_C"/>
</dbReference>
<dbReference type="RefSeq" id="WP_245168306.1">
    <property type="nucleotide sequence ID" value="NZ_JAATJA010000003.1"/>
</dbReference>
<dbReference type="SUPFAM" id="SSF55785">
    <property type="entry name" value="PYP-like sensor domain (PAS domain)"/>
    <property type="match status" value="1"/>
</dbReference>
<dbReference type="InterPro" id="IPR005467">
    <property type="entry name" value="His_kinase_dom"/>
</dbReference>
<dbReference type="CDD" id="cd00156">
    <property type="entry name" value="REC"/>
    <property type="match status" value="1"/>
</dbReference>
<dbReference type="PROSITE" id="PS50110">
    <property type="entry name" value="RESPONSE_REGULATORY"/>
    <property type="match status" value="1"/>
</dbReference>
<dbReference type="SMART" id="SM00388">
    <property type="entry name" value="HisKA"/>
    <property type="match status" value="1"/>
</dbReference>
<evidence type="ECO:0000259" key="7">
    <source>
        <dbReference type="PROSITE" id="PS50110"/>
    </source>
</evidence>
<dbReference type="InterPro" id="IPR000014">
    <property type="entry name" value="PAS"/>
</dbReference>
<dbReference type="Pfam" id="PF02518">
    <property type="entry name" value="HATPase_c"/>
    <property type="match status" value="1"/>
</dbReference>
<dbReference type="InterPro" id="IPR035965">
    <property type="entry name" value="PAS-like_dom_sf"/>
</dbReference>
<dbReference type="Pfam" id="PF00512">
    <property type="entry name" value="HisKA"/>
    <property type="match status" value="1"/>
</dbReference>
<feature type="domain" description="Response regulatory" evidence="7">
    <location>
        <begin position="702"/>
        <end position="818"/>
    </location>
</feature>
<dbReference type="InterPro" id="IPR000700">
    <property type="entry name" value="PAS-assoc_C"/>
</dbReference>
<evidence type="ECO:0000256" key="4">
    <source>
        <dbReference type="PROSITE-ProRule" id="PRU00169"/>
    </source>
</evidence>
<dbReference type="InterPro" id="IPR011006">
    <property type="entry name" value="CheY-like_superfamily"/>
</dbReference>
<dbReference type="GO" id="GO:0000155">
    <property type="term" value="F:phosphorelay sensor kinase activity"/>
    <property type="evidence" value="ECO:0007669"/>
    <property type="project" value="InterPro"/>
</dbReference>
<evidence type="ECO:0000256" key="5">
    <source>
        <dbReference type="SAM" id="Phobius"/>
    </source>
</evidence>
<evidence type="ECO:0000259" key="8">
    <source>
        <dbReference type="PROSITE" id="PS50112"/>
    </source>
</evidence>
<dbReference type="PROSITE" id="PS50109">
    <property type="entry name" value="HIS_KIN"/>
    <property type="match status" value="1"/>
</dbReference>
<dbReference type="PRINTS" id="PR00344">
    <property type="entry name" value="BCTRLSENSOR"/>
</dbReference>
<dbReference type="NCBIfam" id="TIGR00229">
    <property type="entry name" value="sensory_box"/>
    <property type="match status" value="1"/>
</dbReference>
<dbReference type="InterPro" id="IPR001789">
    <property type="entry name" value="Sig_transdc_resp-reg_receiver"/>
</dbReference>
<dbReference type="Pfam" id="PF00497">
    <property type="entry name" value="SBP_bac_3"/>
    <property type="match status" value="1"/>
</dbReference>
<dbReference type="CDD" id="cd00130">
    <property type="entry name" value="PAS"/>
    <property type="match status" value="1"/>
</dbReference>
<dbReference type="CDD" id="cd01007">
    <property type="entry name" value="PBP2_BvgS_HisK_like"/>
    <property type="match status" value="1"/>
</dbReference>
<dbReference type="Gene3D" id="3.30.450.20">
    <property type="entry name" value="PAS domain"/>
    <property type="match status" value="1"/>
</dbReference>
<sequence length="823" mass="92128">MSMNSHAKRVFAVIIVLLATLALGTWYASRPAGWTDPLSPDERRWISERGTVRVGATPSSKPLEFFDARGEYRGMVADYLHLLEERLHMRFTVVESKNLKELLDKAQSREVDMIPAFAANPASIDYMVFTRPYLELPTVILVNKSQKRFLTLDTMQDMDLALPKQYAVIDFVRRHHPDLHIQPVYNYLAALLHVSFDEIDATIISLPQASYYIEDKGITNLRVAGHTDFKIFNRIAVRADDRMLAQIIQKGLDTITPADRDRIFRRWVTLDQNYVSFFLQNKRFWYFVGAGAALLLMLFTGVIAWNRSLRRRVHERTRDLERELNARMRLMTAIEQTEDGIFILDTNGNMEYANPSFLRMSGYALDELVGRHCAIIRSDRQDAAFYRELWDGLKKGEVWRGHSTYRRKDGTLYEVDVTVSPIVDQDGRVTNYVEVTRDVTEQLRMEAQLRQRQKMEELGTLAGGIAHDFNNIIAAILGYAELALLRAEPGTRPHTNLEHIRTVARRAREMVNQILIFSRRREPERRRVELAPAVEEVLELLRSTLPATIAIESEIGARGRAVLADPTQIHQIVMNLGTNAGYAMRQSGGTLTVRLGEAQTTPDGPAAGQSFLQLTVEDTGVGIPEDILDRIFDPFFTTKPQGKGTGMGLSIVHGMVGSMGGTISVRSTPGSGTVFTVLLPETTAAPEAENGETAQAIAGRGHVLVVDDEPDMVNVLSQMLGELGYEVTGTSDSLDALRLFSQSPERFALVITDQTMPRMTGDRLAQELNAIRPATPIIVSTGFPDQLRHLAKDQHGIRAVLPKPYDMGTLSEAVRDALGGTTA</sequence>
<feature type="domain" description="Histidine kinase" evidence="6">
    <location>
        <begin position="464"/>
        <end position="683"/>
    </location>
</feature>
<dbReference type="EMBL" id="JAATJA010000003">
    <property type="protein sequence ID" value="NJB69117.1"/>
    <property type="molecule type" value="Genomic_DNA"/>
</dbReference>
<evidence type="ECO:0000313" key="11">
    <source>
        <dbReference type="Proteomes" id="UP000580856"/>
    </source>
</evidence>
<keyword evidence="3 4" id="KW-0597">Phosphoprotein</keyword>
<dbReference type="SUPFAM" id="SSF55874">
    <property type="entry name" value="ATPase domain of HSP90 chaperone/DNA topoisomerase II/histidine kinase"/>
    <property type="match status" value="1"/>
</dbReference>
<dbReference type="SMART" id="SM00062">
    <property type="entry name" value="PBPb"/>
    <property type="match status" value="1"/>
</dbReference>
<comment type="catalytic activity">
    <reaction evidence="1">
        <text>ATP + protein L-histidine = ADP + protein N-phospho-L-histidine.</text>
        <dbReference type="EC" id="2.7.13.3"/>
    </reaction>
</comment>
<dbReference type="SMART" id="SM00387">
    <property type="entry name" value="HATPase_c"/>
    <property type="match status" value="1"/>
</dbReference>
<dbReference type="EC" id="2.7.13.3" evidence="2"/>
<dbReference type="InterPro" id="IPR001638">
    <property type="entry name" value="Solute-binding_3/MltF_N"/>
</dbReference>
<dbReference type="InterPro" id="IPR003594">
    <property type="entry name" value="HATPase_dom"/>
</dbReference>
<keyword evidence="5" id="KW-1133">Transmembrane helix</keyword>
<dbReference type="InterPro" id="IPR001610">
    <property type="entry name" value="PAC"/>
</dbReference>
<dbReference type="Proteomes" id="UP000580856">
    <property type="component" value="Unassembled WGS sequence"/>
</dbReference>
<dbReference type="PANTHER" id="PTHR43065">
    <property type="entry name" value="SENSOR HISTIDINE KINASE"/>
    <property type="match status" value="1"/>
</dbReference>
<dbReference type="CDD" id="cd00082">
    <property type="entry name" value="HisKA"/>
    <property type="match status" value="1"/>
</dbReference>
<dbReference type="AlphaFoldDB" id="A0A846QPL2"/>
<evidence type="ECO:0000259" key="6">
    <source>
        <dbReference type="PROSITE" id="PS50109"/>
    </source>
</evidence>
<evidence type="ECO:0000259" key="9">
    <source>
        <dbReference type="PROSITE" id="PS50113"/>
    </source>
</evidence>
<feature type="domain" description="PAC" evidence="9">
    <location>
        <begin position="399"/>
        <end position="451"/>
    </location>
</feature>
<keyword evidence="11" id="KW-1185">Reference proteome</keyword>
<dbReference type="SUPFAM" id="SSF53850">
    <property type="entry name" value="Periplasmic binding protein-like II"/>
    <property type="match status" value="1"/>
</dbReference>
<dbReference type="PROSITE" id="PS50113">
    <property type="entry name" value="PAC"/>
    <property type="match status" value="1"/>
</dbReference>
<feature type="transmembrane region" description="Helical" evidence="5">
    <location>
        <begin position="284"/>
        <end position="306"/>
    </location>
</feature>
<feature type="domain" description="PAS" evidence="8">
    <location>
        <begin position="326"/>
        <end position="371"/>
    </location>
</feature>
<evidence type="ECO:0000256" key="2">
    <source>
        <dbReference type="ARBA" id="ARBA00012438"/>
    </source>
</evidence>
<dbReference type="SUPFAM" id="SSF47384">
    <property type="entry name" value="Homodimeric domain of signal transducing histidine kinase"/>
    <property type="match status" value="1"/>
</dbReference>
<dbReference type="Gene3D" id="1.10.287.130">
    <property type="match status" value="1"/>
</dbReference>
<protein>
    <recommendedName>
        <fullName evidence="2">histidine kinase</fullName>
        <ecNumber evidence="2">2.7.13.3</ecNumber>
    </recommendedName>
</protein>
<dbReference type="SMART" id="SM00091">
    <property type="entry name" value="PAS"/>
    <property type="match status" value="1"/>
</dbReference>
<comment type="caution">
    <text evidence="10">The sequence shown here is derived from an EMBL/GenBank/DDBJ whole genome shotgun (WGS) entry which is preliminary data.</text>
</comment>
<dbReference type="SUPFAM" id="SSF52172">
    <property type="entry name" value="CheY-like"/>
    <property type="match status" value="1"/>
</dbReference>
<accession>A0A846QPL2</accession>
<evidence type="ECO:0000256" key="1">
    <source>
        <dbReference type="ARBA" id="ARBA00000085"/>
    </source>
</evidence>
<reference evidence="10 11" key="1">
    <citation type="submission" date="2020-03" db="EMBL/GenBank/DDBJ databases">
        <title>Genomic Encyclopedia of Type Strains, Phase IV (KMG-IV): sequencing the most valuable type-strain genomes for metagenomic binning, comparative biology and taxonomic classification.</title>
        <authorList>
            <person name="Goeker M."/>
        </authorList>
    </citation>
    <scope>NUCLEOTIDE SEQUENCE [LARGE SCALE GENOMIC DNA]</scope>
    <source>
        <strain evidence="10 11">DSM 24233</strain>
    </source>
</reference>
<dbReference type="Pfam" id="PF13426">
    <property type="entry name" value="PAS_9"/>
    <property type="match status" value="1"/>
</dbReference>
<dbReference type="InterPro" id="IPR036890">
    <property type="entry name" value="HATPase_C_sf"/>
</dbReference>
<keyword evidence="5" id="KW-0812">Transmembrane</keyword>
<dbReference type="Pfam" id="PF00072">
    <property type="entry name" value="Response_reg"/>
    <property type="match status" value="1"/>
</dbReference>
<keyword evidence="5" id="KW-0472">Membrane</keyword>
<dbReference type="InterPro" id="IPR036097">
    <property type="entry name" value="HisK_dim/P_sf"/>
</dbReference>
<dbReference type="PROSITE" id="PS50112">
    <property type="entry name" value="PAS"/>
    <property type="match status" value="1"/>
</dbReference>
<evidence type="ECO:0000256" key="3">
    <source>
        <dbReference type="ARBA" id="ARBA00022553"/>
    </source>
</evidence>
<evidence type="ECO:0000313" key="10">
    <source>
        <dbReference type="EMBL" id="NJB69117.1"/>
    </source>
</evidence>